<evidence type="ECO:0000256" key="12">
    <source>
        <dbReference type="ARBA" id="ARBA00022989"/>
    </source>
</evidence>
<evidence type="ECO:0000256" key="7">
    <source>
        <dbReference type="ARBA" id="ARBA00022679"/>
    </source>
</evidence>
<dbReference type="RefSeq" id="WP_264843190.1">
    <property type="nucleotide sequence ID" value="NZ_AP025628.1"/>
</dbReference>
<dbReference type="SMART" id="SM00388">
    <property type="entry name" value="HisKA"/>
    <property type="match status" value="1"/>
</dbReference>
<comment type="subcellular location">
    <subcellularLocation>
        <location evidence="3">Cell membrane</location>
    </subcellularLocation>
    <subcellularLocation>
        <location evidence="2">Membrane</location>
        <topology evidence="2">Multi-pass membrane protein</topology>
    </subcellularLocation>
</comment>
<feature type="domain" description="PAS" evidence="17">
    <location>
        <begin position="126"/>
        <end position="167"/>
    </location>
</feature>
<dbReference type="InterPro" id="IPR036097">
    <property type="entry name" value="HisK_dim/P_sf"/>
</dbReference>
<dbReference type="InterPro" id="IPR036890">
    <property type="entry name" value="HATPase_C_sf"/>
</dbReference>
<keyword evidence="14" id="KW-0472">Membrane</keyword>
<dbReference type="InterPro" id="IPR013656">
    <property type="entry name" value="PAS_4"/>
</dbReference>
<dbReference type="SUPFAM" id="SSF47384">
    <property type="entry name" value="Homodimeric domain of signal transducing histidine kinase"/>
    <property type="match status" value="1"/>
</dbReference>
<dbReference type="PANTHER" id="PTHR42878">
    <property type="entry name" value="TWO-COMPONENT HISTIDINE KINASE"/>
    <property type="match status" value="1"/>
</dbReference>
<dbReference type="CDD" id="cd00075">
    <property type="entry name" value="HATPase"/>
    <property type="match status" value="1"/>
</dbReference>
<dbReference type="GO" id="GO:0005886">
    <property type="term" value="C:plasma membrane"/>
    <property type="evidence" value="ECO:0007669"/>
    <property type="project" value="UniProtKB-SubCell"/>
</dbReference>
<dbReference type="Pfam" id="PF02518">
    <property type="entry name" value="HATPase_c"/>
    <property type="match status" value="1"/>
</dbReference>
<dbReference type="EMBL" id="AP025628">
    <property type="protein sequence ID" value="BDG59074.1"/>
    <property type="molecule type" value="Genomic_DNA"/>
</dbReference>
<keyword evidence="5" id="KW-1003">Cell membrane</keyword>
<dbReference type="FunFam" id="3.30.565.10:FF:000006">
    <property type="entry name" value="Sensor histidine kinase WalK"/>
    <property type="match status" value="1"/>
</dbReference>
<evidence type="ECO:0000256" key="10">
    <source>
        <dbReference type="ARBA" id="ARBA00022777"/>
    </source>
</evidence>
<dbReference type="CDD" id="cd00082">
    <property type="entry name" value="HisKA"/>
    <property type="match status" value="1"/>
</dbReference>
<keyword evidence="15" id="KW-0175">Coiled coil</keyword>
<dbReference type="Proteomes" id="UP001163687">
    <property type="component" value="Chromosome"/>
</dbReference>
<evidence type="ECO:0000256" key="11">
    <source>
        <dbReference type="ARBA" id="ARBA00022840"/>
    </source>
</evidence>
<keyword evidence="13" id="KW-0902">Two-component regulatory system</keyword>
<dbReference type="GO" id="GO:0000156">
    <property type="term" value="F:phosphorelay response regulator activity"/>
    <property type="evidence" value="ECO:0007669"/>
    <property type="project" value="TreeGrafter"/>
</dbReference>
<dbReference type="SMART" id="SM00387">
    <property type="entry name" value="HATPase_c"/>
    <property type="match status" value="1"/>
</dbReference>
<dbReference type="PROSITE" id="PS50112">
    <property type="entry name" value="PAS"/>
    <property type="match status" value="1"/>
</dbReference>
<dbReference type="EC" id="2.7.13.3" evidence="4"/>
<keyword evidence="9" id="KW-0547">Nucleotide-binding</keyword>
<dbReference type="Gene3D" id="3.30.565.10">
    <property type="entry name" value="Histidine kinase-like ATPase, C-terminal domain"/>
    <property type="match status" value="1"/>
</dbReference>
<dbReference type="PANTHER" id="PTHR42878:SF7">
    <property type="entry name" value="SENSOR HISTIDINE KINASE GLRK"/>
    <property type="match status" value="1"/>
</dbReference>
<feature type="domain" description="HAMP" evidence="18">
    <location>
        <begin position="68"/>
        <end position="121"/>
    </location>
</feature>
<name>A0AA35G8A4_9FIRM</name>
<evidence type="ECO:0000256" key="8">
    <source>
        <dbReference type="ARBA" id="ARBA00022692"/>
    </source>
</evidence>
<dbReference type="InterPro" id="IPR004358">
    <property type="entry name" value="Sig_transdc_His_kin-like_C"/>
</dbReference>
<keyword evidence="8" id="KW-0812">Transmembrane</keyword>
<evidence type="ECO:0000256" key="6">
    <source>
        <dbReference type="ARBA" id="ARBA00022553"/>
    </source>
</evidence>
<dbReference type="InterPro" id="IPR050351">
    <property type="entry name" value="BphY/WalK/GraS-like"/>
</dbReference>
<dbReference type="InterPro" id="IPR035965">
    <property type="entry name" value="PAS-like_dom_sf"/>
</dbReference>
<evidence type="ECO:0000256" key="3">
    <source>
        <dbReference type="ARBA" id="ARBA00004236"/>
    </source>
</evidence>
<evidence type="ECO:0000313" key="19">
    <source>
        <dbReference type="EMBL" id="BDG59074.1"/>
    </source>
</evidence>
<evidence type="ECO:0000256" key="2">
    <source>
        <dbReference type="ARBA" id="ARBA00004141"/>
    </source>
</evidence>
<reference evidence="19" key="1">
    <citation type="submission" date="2022-03" db="EMBL/GenBank/DDBJ databases">
        <title>Complete genome sequence of Caldinitratiruptor microaerophilus.</title>
        <authorList>
            <person name="Mukaiyama R."/>
            <person name="Nishiyama T."/>
            <person name="Ueda K."/>
        </authorList>
    </citation>
    <scope>NUCLEOTIDE SEQUENCE</scope>
    <source>
        <strain evidence="19">JCM 16183</strain>
    </source>
</reference>
<keyword evidence="11" id="KW-0067">ATP-binding</keyword>
<comment type="catalytic activity">
    <reaction evidence="1">
        <text>ATP + protein L-histidine = ADP + protein N-phospho-L-histidine.</text>
        <dbReference type="EC" id="2.7.13.3"/>
    </reaction>
</comment>
<keyword evidence="10 19" id="KW-0418">Kinase</keyword>
<organism evidence="19 20">
    <name type="scientific">Caldinitratiruptor microaerophilus</name>
    <dbReference type="NCBI Taxonomy" id="671077"/>
    <lineage>
        <taxon>Bacteria</taxon>
        <taxon>Bacillati</taxon>
        <taxon>Bacillota</taxon>
        <taxon>Clostridia</taxon>
        <taxon>Eubacteriales</taxon>
        <taxon>Symbiobacteriaceae</taxon>
        <taxon>Caldinitratiruptor</taxon>
    </lineage>
</organism>
<dbReference type="PROSITE" id="PS50885">
    <property type="entry name" value="HAMP"/>
    <property type="match status" value="1"/>
</dbReference>
<dbReference type="GO" id="GO:0030295">
    <property type="term" value="F:protein kinase activator activity"/>
    <property type="evidence" value="ECO:0007669"/>
    <property type="project" value="TreeGrafter"/>
</dbReference>
<dbReference type="InterPro" id="IPR005467">
    <property type="entry name" value="His_kinase_dom"/>
</dbReference>
<accession>A0AA35G8A4</accession>
<dbReference type="CDD" id="cd00130">
    <property type="entry name" value="PAS"/>
    <property type="match status" value="1"/>
</dbReference>
<dbReference type="InterPro" id="IPR003660">
    <property type="entry name" value="HAMP_dom"/>
</dbReference>
<feature type="coiled-coil region" evidence="15">
    <location>
        <begin position="106"/>
        <end position="133"/>
    </location>
</feature>
<dbReference type="Pfam" id="PF00512">
    <property type="entry name" value="HisKA"/>
    <property type="match status" value="1"/>
</dbReference>
<evidence type="ECO:0000259" key="16">
    <source>
        <dbReference type="PROSITE" id="PS50109"/>
    </source>
</evidence>
<evidence type="ECO:0000256" key="5">
    <source>
        <dbReference type="ARBA" id="ARBA00022475"/>
    </source>
</evidence>
<evidence type="ECO:0000259" key="18">
    <source>
        <dbReference type="PROSITE" id="PS50885"/>
    </source>
</evidence>
<dbReference type="Gene3D" id="1.10.287.130">
    <property type="match status" value="1"/>
</dbReference>
<keyword evidence="6" id="KW-0597">Phosphoprotein</keyword>
<dbReference type="PRINTS" id="PR00344">
    <property type="entry name" value="BCTRLSENSOR"/>
</dbReference>
<dbReference type="SUPFAM" id="SSF55874">
    <property type="entry name" value="ATPase domain of HSP90 chaperone/DNA topoisomerase II/histidine kinase"/>
    <property type="match status" value="1"/>
</dbReference>
<dbReference type="KEGG" id="cmic:caldi_01640"/>
<evidence type="ECO:0000259" key="17">
    <source>
        <dbReference type="PROSITE" id="PS50112"/>
    </source>
</evidence>
<dbReference type="Pfam" id="PF08448">
    <property type="entry name" value="PAS_4"/>
    <property type="match status" value="1"/>
</dbReference>
<dbReference type="SMART" id="SM00304">
    <property type="entry name" value="HAMP"/>
    <property type="match status" value="1"/>
</dbReference>
<evidence type="ECO:0000313" key="20">
    <source>
        <dbReference type="Proteomes" id="UP001163687"/>
    </source>
</evidence>
<dbReference type="Gene3D" id="3.30.450.20">
    <property type="entry name" value="PAS domain"/>
    <property type="match status" value="1"/>
</dbReference>
<dbReference type="GO" id="GO:0000155">
    <property type="term" value="F:phosphorelay sensor kinase activity"/>
    <property type="evidence" value="ECO:0007669"/>
    <property type="project" value="InterPro"/>
</dbReference>
<dbReference type="AlphaFoldDB" id="A0AA35G8A4"/>
<sequence>MSRSLGSRLLLTHALAGLGAAAVVAGSTLVLADVPRGDPAGRRLAAAAGASALVATAGAAALGARVARRLQGVLAEMARAVDALARGEPGRRVYADLPDAEVRSLARALNHAARRMEEHLEAAQAERDLLDTVLDQMPVGVVYVDRTGAVARSNPAADRFLGLSPADRGRHHVEALRQTALSGAVDAALGGRPARVTIRREGPPARWLEASATPGHGPGGGAILVLHDITEARRVEAVRRDLIANVSHELKTPVTAIRGFAETLLQGALEEPGDARRFVQIIDAEARRLSDLVQELLDLARLESDPQAIRPVPTDLARLVREAAARLRPRAEEAGLELAVEAPATLPAPADPRRIDQALTNLVENSVQHTPRGGRITIRAQAIPEGVHIAVIDTGTGIPPEALPRIFERFYRVERGRERTTGGTGLGLAIVKHIVEGHGGRVWAESRPGEGTAIHFVLPAAGTGQGAGVLIES</sequence>
<dbReference type="GO" id="GO:0007234">
    <property type="term" value="P:osmosensory signaling via phosphorelay pathway"/>
    <property type="evidence" value="ECO:0007669"/>
    <property type="project" value="TreeGrafter"/>
</dbReference>
<dbReference type="SUPFAM" id="SSF55785">
    <property type="entry name" value="PYP-like sensor domain (PAS domain)"/>
    <property type="match status" value="1"/>
</dbReference>
<keyword evidence="12" id="KW-1133">Transmembrane helix</keyword>
<dbReference type="InterPro" id="IPR003594">
    <property type="entry name" value="HATPase_dom"/>
</dbReference>
<keyword evidence="20" id="KW-1185">Reference proteome</keyword>
<evidence type="ECO:0000256" key="15">
    <source>
        <dbReference type="SAM" id="Coils"/>
    </source>
</evidence>
<proteinExistence type="predicted"/>
<dbReference type="InterPro" id="IPR003661">
    <property type="entry name" value="HisK_dim/P_dom"/>
</dbReference>
<dbReference type="PROSITE" id="PS50109">
    <property type="entry name" value="HIS_KIN"/>
    <property type="match status" value="1"/>
</dbReference>
<dbReference type="InterPro" id="IPR000014">
    <property type="entry name" value="PAS"/>
</dbReference>
<evidence type="ECO:0000256" key="4">
    <source>
        <dbReference type="ARBA" id="ARBA00012438"/>
    </source>
</evidence>
<feature type="domain" description="Histidine kinase" evidence="16">
    <location>
        <begin position="245"/>
        <end position="462"/>
    </location>
</feature>
<evidence type="ECO:0000256" key="9">
    <source>
        <dbReference type="ARBA" id="ARBA00022741"/>
    </source>
</evidence>
<keyword evidence="7" id="KW-0808">Transferase</keyword>
<evidence type="ECO:0000256" key="13">
    <source>
        <dbReference type="ARBA" id="ARBA00023012"/>
    </source>
</evidence>
<evidence type="ECO:0000256" key="1">
    <source>
        <dbReference type="ARBA" id="ARBA00000085"/>
    </source>
</evidence>
<evidence type="ECO:0000256" key="14">
    <source>
        <dbReference type="ARBA" id="ARBA00023136"/>
    </source>
</evidence>
<dbReference type="FunFam" id="1.10.287.130:FF:000008">
    <property type="entry name" value="Two-component sensor histidine kinase"/>
    <property type="match status" value="1"/>
</dbReference>
<dbReference type="GO" id="GO:0005524">
    <property type="term" value="F:ATP binding"/>
    <property type="evidence" value="ECO:0007669"/>
    <property type="project" value="UniProtKB-KW"/>
</dbReference>
<protein>
    <recommendedName>
        <fullName evidence="4">histidine kinase</fullName>
        <ecNumber evidence="4">2.7.13.3</ecNumber>
    </recommendedName>
</protein>
<gene>
    <name evidence="19" type="ORF">caldi_01640</name>
</gene>